<dbReference type="InterPro" id="IPR050541">
    <property type="entry name" value="LRR_TM_domain-containing"/>
</dbReference>
<dbReference type="Pfam" id="PF13306">
    <property type="entry name" value="LRR_5"/>
    <property type="match status" value="1"/>
</dbReference>
<protein>
    <submittedName>
        <fullName evidence="5">Uncharacterized protein</fullName>
    </submittedName>
</protein>
<organism evidence="5 6">
    <name type="scientific">Diabrotica virgifera virgifera</name>
    <name type="common">western corn rootworm</name>
    <dbReference type="NCBI Taxonomy" id="50390"/>
    <lineage>
        <taxon>Eukaryota</taxon>
        <taxon>Metazoa</taxon>
        <taxon>Ecdysozoa</taxon>
        <taxon>Arthropoda</taxon>
        <taxon>Hexapoda</taxon>
        <taxon>Insecta</taxon>
        <taxon>Pterygota</taxon>
        <taxon>Neoptera</taxon>
        <taxon>Endopterygota</taxon>
        <taxon>Coleoptera</taxon>
        <taxon>Polyphaga</taxon>
        <taxon>Cucujiformia</taxon>
        <taxon>Chrysomeloidea</taxon>
        <taxon>Chrysomelidae</taxon>
        <taxon>Galerucinae</taxon>
        <taxon>Diabroticina</taxon>
        <taxon>Diabroticites</taxon>
        <taxon>Diabrotica</taxon>
    </lineage>
</organism>
<keyword evidence="2 4" id="KW-0732">Signal</keyword>
<dbReference type="InterPro" id="IPR032675">
    <property type="entry name" value="LRR_dom_sf"/>
</dbReference>
<dbReference type="SMART" id="SM00369">
    <property type="entry name" value="LRR_TYP"/>
    <property type="match status" value="3"/>
</dbReference>
<keyword evidence="6" id="KW-1185">Reference proteome</keyword>
<dbReference type="GeneID" id="126886619"/>
<name>A0ABM5KH98_DIAVI</name>
<dbReference type="Pfam" id="PF13855">
    <property type="entry name" value="LRR_8"/>
    <property type="match status" value="1"/>
</dbReference>
<evidence type="ECO:0000256" key="3">
    <source>
        <dbReference type="ARBA" id="ARBA00022737"/>
    </source>
</evidence>
<evidence type="ECO:0000256" key="4">
    <source>
        <dbReference type="SAM" id="SignalP"/>
    </source>
</evidence>
<evidence type="ECO:0000313" key="6">
    <source>
        <dbReference type="Proteomes" id="UP001652700"/>
    </source>
</evidence>
<feature type="signal peptide" evidence="4">
    <location>
        <begin position="1"/>
        <end position="20"/>
    </location>
</feature>
<dbReference type="RefSeq" id="XP_050509570.1">
    <property type="nucleotide sequence ID" value="XM_050653613.1"/>
</dbReference>
<dbReference type="InterPro" id="IPR001611">
    <property type="entry name" value="Leu-rich_rpt"/>
</dbReference>
<evidence type="ECO:0000256" key="2">
    <source>
        <dbReference type="ARBA" id="ARBA00022729"/>
    </source>
</evidence>
<dbReference type="PANTHER" id="PTHR24369:SF210">
    <property type="entry name" value="CHAOPTIN-RELATED"/>
    <property type="match status" value="1"/>
</dbReference>
<dbReference type="InterPro" id="IPR003591">
    <property type="entry name" value="Leu-rich_rpt_typical-subtyp"/>
</dbReference>
<dbReference type="Proteomes" id="UP001652700">
    <property type="component" value="Unplaced"/>
</dbReference>
<keyword evidence="3" id="KW-0677">Repeat</keyword>
<proteinExistence type="predicted"/>
<dbReference type="InterPro" id="IPR026906">
    <property type="entry name" value="LRR_5"/>
</dbReference>
<evidence type="ECO:0000313" key="5">
    <source>
        <dbReference type="EnsemblMetazoa" id="XP_050509570.1"/>
    </source>
</evidence>
<dbReference type="PANTHER" id="PTHR24369">
    <property type="entry name" value="ANTIGEN BSP, PUTATIVE-RELATED"/>
    <property type="match status" value="1"/>
</dbReference>
<keyword evidence="1" id="KW-0433">Leucine-rich repeat</keyword>
<accession>A0ABM5KH98</accession>
<reference evidence="5" key="1">
    <citation type="submission" date="2025-05" db="UniProtKB">
        <authorList>
            <consortium name="EnsemblMetazoa"/>
        </authorList>
    </citation>
    <scope>IDENTIFICATION</scope>
</reference>
<evidence type="ECO:0000256" key="1">
    <source>
        <dbReference type="ARBA" id="ARBA00022614"/>
    </source>
</evidence>
<dbReference type="Gene3D" id="3.80.10.10">
    <property type="entry name" value="Ribonuclease Inhibitor"/>
    <property type="match status" value="2"/>
</dbReference>
<sequence length="245" mass="28269">MLKCCAWFLFVSTIATTVLCQEFRLSSQNENQELSVLQKHVFADRIEKGSITVKNCSVEKIEPEAFYNVNVNKIIITDNVFTYLRRRMFSHVMVDELYLDHNKIDSIEPGTFNYVMPVYDDALQILSLTYNKLQVVTRGMFSGTNFRKVLLNYNEIESIEFGSFEHMPYLLALGLNGNKLQSLGAGIFTNLRNPLFLALAENNMKFLHMRAFENSTIMSLDLQKNKLGKITRESFVNTQIGWLYV</sequence>
<feature type="chain" id="PRO_5046803978" evidence="4">
    <location>
        <begin position="21"/>
        <end position="245"/>
    </location>
</feature>
<dbReference type="EnsemblMetazoa" id="XM_050653613.1">
    <property type="protein sequence ID" value="XP_050509570.1"/>
    <property type="gene ID" value="LOC126886619"/>
</dbReference>
<dbReference type="SUPFAM" id="SSF52058">
    <property type="entry name" value="L domain-like"/>
    <property type="match status" value="1"/>
</dbReference>